<feature type="compositionally biased region" description="Polar residues" evidence="1">
    <location>
        <begin position="173"/>
        <end position="201"/>
    </location>
</feature>
<dbReference type="AlphaFoldDB" id="A0A815L0S1"/>
<reference evidence="3" key="1">
    <citation type="submission" date="2021-02" db="EMBL/GenBank/DDBJ databases">
        <authorList>
            <person name="Nowell W R."/>
        </authorList>
    </citation>
    <scope>NUCLEOTIDE SEQUENCE</scope>
</reference>
<evidence type="ECO:0000256" key="2">
    <source>
        <dbReference type="SAM" id="Phobius"/>
    </source>
</evidence>
<keyword evidence="2" id="KW-0472">Membrane</keyword>
<dbReference type="EMBL" id="CAJNOR010003301">
    <property type="protein sequence ID" value="CAF1399938.1"/>
    <property type="molecule type" value="Genomic_DNA"/>
</dbReference>
<feature type="compositionally biased region" description="Basic and acidic residues" evidence="1">
    <location>
        <begin position="226"/>
        <end position="236"/>
    </location>
</feature>
<evidence type="ECO:0000313" key="4">
    <source>
        <dbReference type="Proteomes" id="UP000663828"/>
    </source>
</evidence>
<keyword evidence="4" id="KW-1185">Reference proteome</keyword>
<feature type="compositionally biased region" description="Basic and acidic residues" evidence="1">
    <location>
        <begin position="543"/>
        <end position="553"/>
    </location>
</feature>
<comment type="caution">
    <text evidence="3">The sequence shown here is derived from an EMBL/GenBank/DDBJ whole genome shotgun (WGS) entry which is preliminary data.</text>
</comment>
<gene>
    <name evidence="3" type="ORF">XAT740_LOCUS34080</name>
</gene>
<proteinExistence type="predicted"/>
<feature type="region of interest" description="Disordered" evidence="1">
    <location>
        <begin position="169"/>
        <end position="257"/>
    </location>
</feature>
<dbReference type="PANTHER" id="PTHR34649">
    <property type="entry name" value="CILIA- AND FLAGELLA-ASSOCIATED PROTEIN 99"/>
    <property type="match status" value="1"/>
</dbReference>
<feature type="transmembrane region" description="Helical" evidence="2">
    <location>
        <begin position="88"/>
        <end position="105"/>
    </location>
</feature>
<dbReference type="PANTHER" id="PTHR34649:SF1">
    <property type="entry name" value="CILIA- AND FLAGELLA-ASSOCIATED PROTEIN 99"/>
    <property type="match status" value="1"/>
</dbReference>
<sequence length="553" mass="65405">MTERNRSEHNDLFHHCVRVLDEYDDQTSEKAFLDEYIQSHQAPNPSFISIVLTDCIRHGPLLKILLDTFYKTIDEINLRKSEQTSHKVLIYLIFFQLGSIGFPFFREIILSIRLRQTSELLQFLVNETHLSTIKSECMNLYEEEYINTLIMRVIPRYLADLRDLAKKVKEQTSIRPTSEPTKFQPFNLTKSKPTPKVNQCQPVPKPPTDRQKDRKTISHHQSLQSLKEKQTNDDQRNPQPNRFRASPAPMKSQASQIPVKSNIATVLKENQFYKKQEDNVRRRLNDFEAGGKDAGEFFHWQQSRQKQDYEQELQAIERKKLEGKISYEEAILAKQRVTDENRRRADELKRQTREKIQVYVQEKLQKEQRTKQLIGEVMDGRDNAKLSQQKLRQHKTDFAKQYKEDVKQLMKQTLDEAETDMRHRIELIQQIRAIESIPIARSKPIDLTSTAGHSLHDEMSIIELRQRLERLKLEREKEREARRERIIREKQIKEKSLTNTAQRIAKHRNEFTAQSAIKKSRETSAPPSVDRHNSELQQHLQLRKTERLAKENF</sequence>
<name>A0A815L0S1_ADIRI</name>
<keyword evidence="2" id="KW-1133">Transmembrane helix</keyword>
<accession>A0A815L0S1</accession>
<feature type="region of interest" description="Disordered" evidence="1">
    <location>
        <begin position="511"/>
        <end position="553"/>
    </location>
</feature>
<dbReference type="InterPro" id="IPR039341">
    <property type="entry name" value="CFAP99"/>
</dbReference>
<keyword evidence="2" id="KW-0812">Transmembrane</keyword>
<evidence type="ECO:0000256" key="1">
    <source>
        <dbReference type="SAM" id="MobiDB-lite"/>
    </source>
</evidence>
<feature type="compositionally biased region" description="Basic and acidic residues" evidence="1">
    <location>
        <begin position="207"/>
        <end position="216"/>
    </location>
</feature>
<evidence type="ECO:0000313" key="3">
    <source>
        <dbReference type="EMBL" id="CAF1399938.1"/>
    </source>
</evidence>
<dbReference type="Proteomes" id="UP000663828">
    <property type="component" value="Unassembled WGS sequence"/>
</dbReference>
<organism evidence="3 4">
    <name type="scientific">Adineta ricciae</name>
    <name type="common">Rotifer</name>
    <dbReference type="NCBI Taxonomy" id="249248"/>
    <lineage>
        <taxon>Eukaryota</taxon>
        <taxon>Metazoa</taxon>
        <taxon>Spiralia</taxon>
        <taxon>Gnathifera</taxon>
        <taxon>Rotifera</taxon>
        <taxon>Eurotatoria</taxon>
        <taxon>Bdelloidea</taxon>
        <taxon>Adinetida</taxon>
        <taxon>Adinetidae</taxon>
        <taxon>Adineta</taxon>
    </lineage>
</organism>
<protein>
    <submittedName>
        <fullName evidence="3">Uncharacterized protein</fullName>
    </submittedName>
</protein>